<dbReference type="AlphaFoldDB" id="A0A9P0X7N8"/>
<evidence type="ECO:0000313" key="3">
    <source>
        <dbReference type="Proteomes" id="UP001152562"/>
    </source>
</evidence>
<gene>
    <name evidence="2" type="ORF">PIBRA_LOCUS3633</name>
</gene>
<evidence type="ECO:0000256" key="1">
    <source>
        <dbReference type="SAM" id="MobiDB-lite"/>
    </source>
</evidence>
<accession>A0A9P0X7N8</accession>
<comment type="caution">
    <text evidence="2">The sequence shown here is derived from an EMBL/GenBank/DDBJ whole genome shotgun (WGS) entry which is preliminary data.</text>
</comment>
<protein>
    <submittedName>
        <fullName evidence="2">Uncharacterized protein</fullName>
    </submittedName>
</protein>
<feature type="region of interest" description="Disordered" evidence="1">
    <location>
        <begin position="169"/>
        <end position="200"/>
    </location>
</feature>
<proteinExistence type="predicted"/>
<evidence type="ECO:0000313" key="2">
    <source>
        <dbReference type="EMBL" id="CAH4018414.1"/>
    </source>
</evidence>
<keyword evidence="3" id="KW-1185">Reference proteome</keyword>
<organism evidence="2 3">
    <name type="scientific">Pieris brassicae</name>
    <name type="common">White butterfly</name>
    <name type="synonym">Large white butterfly</name>
    <dbReference type="NCBI Taxonomy" id="7116"/>
    <lineage>
        <taxon>Eukaryota</taxon>
        <taxon>Metazoa</taxon>
        <taxon>Ecdysozoa</taxon>
        <taxon>Arthropoda</taxon>
        <taxon>Hexapoda</taxon>
        <taxon>Insecta</taxon>
        <taxon>Pterygota</taxon>
        <taxon>Neoptera</taxon>
        <taxon>Endopterygota</taxon>
        <taxon>Lepidoptera</taxon>
        <taxon>Glossata</taxon>
        <taxon>Ditrysia</taxon>
        <taxon>Papilionoidea</taxon>
        <taxon>Pieridae</taxon>
        <taxon>Pierinae</taxon>
        <taxon>Pieris</taxon>
    </lineage>
</organism>
<reference evidence="2" key="1">
    <citation type="submission" date="2022-05" db="EMBL/GenBank/DDBJ databases">
        <authorList>
            <person name="Okamura Y."/>
        </authorList>
    </citation>
    <scope>NUCLEOTIDE SEQUENCE</scope>
</reference>
<dbReference type="Proteomes" id="UP001152562">
    <property type="component" value="Unassembled WGS sequence"/>
</dbReference>
<sequence length="290" mass="32721">MDCCKWGPLGAGAGWAGGRYAAPPYAPQPSPYPPYYPHAHDYARYYRYDYPAPHAHHAEHAMPMDYGAYALKESRGRRALTRREQRIHPALQQFPVSHTPPLECGMTNRGHGYCEPHVWPHYQMGVLAGSGWNGTNGGVWPSRVPQNMCSRESMRYGPDCRLMQNTQNHIGAHDGRSTPYPVYDTGYESKRGSNDFPMRVPPAEVLQPVRETVETRPPEVVRPPVVPLPAFQQAFGSTEIGKFAEAFSRADLAHETDECENFAFEPFAEWEGSPDQWTLPVKEIKCEDTF</sequence>
<dbReference type="EMBL" id="CALOZG010000004">
    <property type="protein sequence ID" value="CAH4018414.1"/>
    <property type="molecule type" value="Genomic_DNA"/>
</dbReference>
<name>A0A9P0X7N8_PIEBR</name>